<evidence type="ECO:0000259" key="8">
    <source>
        <dbReference type="SMART" id="SM00642"/>
    </source>
</evidence>
<feature type="binding site" evidence="6">
    <location>
        <begin position="622"/>
        <end position="623"/>
    </location>
    <ligand>
        <name>alpha-maltose 1-phosphate</name>
        <dbReference type="ChEBI" id="CHEBI:63576"/>
    </ligand>
</feature>
<feature type="compositionally biased region" description="Low complexity" evidence="7">
    <location>
        <begin position="81"/>
        <end position="101"/>
    </location>
</feature>
<keyword evidence="10" id="KW-1185">Reference proteome</keyword>
<organism evidence="9 10">
    <name type="scientific">Cellulomonas fimi (strain ATCC 484 / DSM 20113 / JCM 1341 / CCUG 24087 / LMG 16345 / NBRC 15513 / NCIMB 8980 / NCTC 7547 / NRS-133)</name>
    <dbReference type="NCBI Taxonomy" id="590998"/>
    <lineage>
        <taxon>Bacteria</taxon>
        <taxon>Bacillati</taxon>
        <taxon>Actinomycetota</taxon>
        <taxon>Actinomycetes</taxon>
        <taxon>Micrococcales</taxon>
        <taxon>Cellulomonadaceae</taxon>
        <taxon>Cellulomonas</taxon>
    </lineage>
</organism>
<feature type="domain" description="Glycosyl hydrolase family 13 catalytic" evidence="8">
    <location>
        <begin position="299"/>
        <end position="632"/>
    </location>
</feature>
<feature type="compositionally biased region" description="Low complexity" evidence="7">
    <location>
        <begin position="56"/>
        <end position="71"/>
    </location>
</feature>
<evidence type="ECO:0000256" key="5">
    <source>
        <dbReference type="ARBA" id="ARBA00048735"/>
    </source>
</evidence>
<dbReference type="STRING" id="590998.Celf_2761"/>
<dbReference type="Proteomes" id="UP000008460">
    <property type="component" value="Chromosome"/>
</dbReference>
<feature type="site" description="Transition state stabilizer" evidence="6">
    <location>
        <position position="569"/>
    </location>
</feature>
<name>F4H7C4_CELFA</name>
<evidence type="ECO:0000256" key="3">
    <source>
        <dbReference type="ARBA" id="ARBA00022679"/>
    </source>
</evidence>
<dbReference type="InterPro" id="IPR013780">
    <property type="entry name" value="Glyco_hydro_b"/>
</dbReference>
<accession>F4H7C4</accession>
<dbReference type="Gene3D" id="2.60.40.10">
    <property type="entry name" value="Immunoglobulins"/>
    <property type="match status" value="1"/>
</dbReference>
<feature type="compositionally biased region" description="Pro residues" evidence="7">
    <location>
        <begin position="37"/>
        <end position="49"/>
    </location>
</feature>
<keyword evidence="2 6" id="KW-0328">Glycosyltransferase</keyword>
<dbReference type="GO" id="GO:0016758">
    <property type="term" value="F:hexosyltransferase activity"/>
    <property type="evidence" value="ECO:0007669"/>
    <property type="project" value="UniProtKB-UniRule"/>
</dbReference>
<dbReference type="AlphaFoldDB" id="F4H7C4"/>
<reference evidence="9 10" key="1">
    <citation type="submission" date="2011-04" db="EMBL/GenBank/DDBJ databases">
        <title>Complete sequence of Cellulomonas fimi ATCC 484.</title>
        <authorList>
            <consortium name="US DOE Joint Genome Institute"/>
            <person name="Lucas S."/>
            <person name="Han J."/>
            <person name="Lapidus A."/>
            <person name="Cheng J.-F."/>
            <person name="Goodwin L."/>
            <person name="Pitluck S."/>
            <person name="Peters L."/>
            <person name="Chertkov O."/>
            <person name="Detter J.C."/>
            <person name="Han C."/>
            <person name="Tapia R."/>
            <person name="Land M."/>
            <person name="Hauser L."/>
            <person name="Kyrpides N."/>
            <person name="Ivanova N."/>
            <person name="Ovchinnikova G."/>
            <person name="Pagani I."/>
            <person name="Mead D."/>
            <person name="Brumm P."/>
            <person name="Woyke T."/>
        </authorList>
    </citation>
    <scope>NUCLEOTIDE SEQUENCE [LARGE SCALE GENOMIC DNA]</scope>
    <source>
        <strain evidence="10">ATCC 484 / DSM 20113 / JCM 1341 / NBRC 15513 / NCIMB 8980 / NCTC 7547</strain>
    </source>
</reference>
<dbReference type="PANTHER" id="PTHR47786:SF2">
    <property type="entry name" value="GLYCOSYL HYDROLASE FAMILY 13 CATALYTIC DOMAIN-CONTAINING PROTEIN"/>
    <property type="match status" value="1"/>
</dbReference>
<evidence type="ECO:0000256" key="7">
    <source>
        <dbReference type="SAM" id="MobiDB-lite"/>
    </source>
</evidence>
<dbReference type="HOGENOM" id="CLU_015798_0_0_11"/>
<comment type="catalytic activity">
    <reaction evidence="5 6">
        <text>alpha-maltose 1-phosphate + [(1-&gt;4)-alpha-D-glucosyl](n) = [(1-&gt;4)-alpha-D-glucosyl](n+2) + phosphate</text>
        <dbReference type="Rhea" id="RHEA:42692"/>
        <dbReference type="Rhea" id="RHEA-COMP:9584"/>
        <dbReference type="Rhea" id="RHEA-COMP:10183"/>
        <dbReference type="ChEBI" id="CHEBI:15444"/>
        <dbReference type="ChEBI" id="CHEBI:43474"/>
        <dbReference type="ChEBI" id="CHEBI:63576"/>
        <dbReference type="EC" id="2.4.99.16"/>
    </reaction>
</comment>
<dbReference type="Pfam" id="PF21702">
    <property type="entry name" value="GLGE_C"/>
    <property type="match status" value="1"/>
</dbReference>
<evidence type="ECO:0000313" key="10">
    <source>
        <dbReference type="Proteomes" id="UP000008460"/>
    </source>
</evidence>
<dbReference type="KEGG" id="cfi:Celf_2761"/>
<dbReference type="InterPro" id="IPR006047">
    <property type="entry name" value="GH13_cat_dom"/>
</dbReference>
<evidence type="ECO:0000256" key="2">
    <source>
        <dbReference type="ARBA" id="ARBA00022676"/>
    </source>
</evidence>
<feature type="active site" description="Proton donor" evidence="6">
    <location>
        <position position="512"/>
    </location>
</feature>
<dbReference type="InterPro" id="IPR026585">
    <property type="entry name" value="GlgE"/>
</dbReference>
<comment type="function">
    <text evidence="6">Maltosyltransferase that uses maltose 1-phosphate (M1P) as the sugar donor to elongate linear or branched alpha-(1-&gt;4)-glucans. Is involved in a branched alpha-glucan biosynthetic pathway from trehalose, together with TreS, Mak and GlgB.</text>
</comment>
<proteinExistence type="inferred from homology"/>
<feature type="region of interest" description="Disordered" evidence="7">
    <location>
        <begin position="1"/>
        <end position="101"/>
    </location>
</feature>
<dbReference type="InterPro" id="IPR017853">
    <property type="entry name" value="GH"/>
</dbReference>
<feature type="active site" description="Nucleophile" evidence="6">
    <location>
        <position position="483"/>
    </location>
</feature>
<feature type="compositionally biased region" description="Low complexity" evidence="7">
    <location>
        <begin position="16"/>
        <end position="36"/>
    </location>
</feature>
<dbReference type="Gene3D" id="2.60.40.1180">
    <property type="entry name" value="Golgi alpha-mannosidase II"/>
    <property type="match status" value="1"/>
</dbReference>
<protein>
    <recommendedName>
        <fullName evidence="6">Alpha-1,4-glucan:maltose-1-phosphate maltosyltransferase</fullName>
        <shortName evidence="6">GMPMT</shortName>
        <ecNumber evidence="6">2.4.99.16</ecNumber>
    </recommendedName>
    <alternativeName>
        <fullName evidence="6">(1-&gt;4)-alpha-D-glucan:maltose-1-phosphate alpha-D-maltosyltransferase</fullName>
    </alternativeName>
</protein>
<dbReference type="SUPFAM" id="SSF51445">
    <property type="entry name" value="(Trans)glycosidases"/>
    <property type="match status" value="1"/>
</dbReference>
<dbReference type="GO" id="GO:0004553">
    <property type="term" value="F:hydrolase activity, hydrolyzing O-glycosyl compounds"/>
    <property type="evidence" value="ECO:0007669"/>
    <property type="project" value="InterPro"/>
</dbReference>
<keyword evidence="3 6" id="KW-0808">Transferase</keyword>
<dbReference type="Gene3D" id="1.20.58.80">
    <property type="entry name" value="Phosphotransferase system, lactose/cellobiose-type IIA subunit"/>
    <property type="match status" value="1"/>
</dbReference>
<dbReference type="InterPro" id="IPR013783">
    <property type="entry name" value="Ig-like_fold"/>
</dbReference>
<feature type="binding site" evidence="6">
    <location>
        <position position="484"/>
    </location>
    <ligand>
        <name>alpha-maltose 1-phosphate</name>
        <dbReference type="ChEBI" id="CHEBI:63576"/>
    </ligand>
</feature>
<dbReference type="eggNOG" id="COG0366">
    <property type="taxonomic scope" value="Bacteria"/>
</dbReference>
<dbReference type="InterPro" id="IPR049171">
    <property type="entry name" value="GLGE_C"/>
</dbReference>
<dbReference type="Pfam" id="PF11896">
    <property type="entry name" value="GlgE_dom_N_S"/>
    <property type="match status" value="1"/>
</dbReference>
<sequence>MTTPPKSGGRSRRAATRPTVADAPAAPTSSPADATPVPTPAPAAVTPPPTRRRRTAAAATPTGPSATAHVPDPTPAPAPAAAPRTASAPAAAPGPVSGPVGRIPVVDVSPVAEEGRFPAKAVVGEAVPVRATVFREGHDAVAATAVLVDPDGAEHARVPMVDVAPGLDRYEARVVPDRTGEWSFRVEGWSDPFATWAHDATIKVAAGIDVELMLTEGGLLLERAAARPELPEDGAQVLRAAVAGLRDTTRTPADRLAAGLSHAVHDTLAAHPLRELVTSSRTYPLRVERPLALAGSWYEIFPRSHGAVRDEATGEWRSGTLRTAAEDLPRIAGMGFDVVYLTPIHPIGTTYRKGRNNSLDAQPGDPGSPYAIGSAAGGHDAIEPSLGTFDDFDAFVARARDLGLEVALDVALQCSPDHPWVTDHPEWFTTRADGSIAYAENPPKKYQDIYPLNFDNDPAGIYAEVRRVLQVWIDHGVTLFRVDNPHTKPLDFWAWILADVRKDHPDVIFLSEAFTRPAMMQTLAKIGFHQSYTYFTWRNTKDEIEEYLAEVSGEQGAWMRPSFWPTTHDILPPYLQATGGRGFAVRAVLAATGSPTWGIYSGYELVEDVPRPGVDEQIDNEKYELKPRDWSRAEELGIALLLGNLNAVRRAHPALQQLRNLAVHSTTDDALVAYSRHLDAQHSPTGRADTVVTIVNLDTWNAREGVVHLDLAALGLPADRPLRAHDLLTGETWEWGATPWVRLDPAERPAHVIHLEVA</sequence>
<evidence type="ECO:0000313" key="9">
    <source>
        <dbReference type="EMBL" id="AEE46885.1"/>
    </source>
</evidence>
<gene>
    <name evidence="6" type="primary">glgE</name>
    <name evidence="9" type="ordered locus">Celf_2761</name>
</gene>
<dbReference type="Gene3D" id="3.20.20.80">
    <property type="entry name" value="Glycosidases"/>
    <property type="match status" value="1"/>
</dbReference>
<comment type="similarity">
    <text evidence="6">Belongs to the glycosyl hydrolase 13 family. GlgE subfamily.</text>
</comment>
<dbReference type="InterPro" id="IPR021828">
    <property type="entry name" value="GlgE_dom_N/S"/>
</dbReference>
<feature type="binding site" evidence="6">
    <location>
        <position position="448"/>
    </location>
    <ligand>
        <name>alpha-maltose 1-phosphate</name>
        <dbReference type="ChEBI" id="CHEBI:63576"/>
    </ligand>
</feature>
<dbReference type="CDD" id="cd11344">
    <property type="entry name" value="AmyAc_GlgE_like"/>
    <property type="match status" value="1"/>
</dbReference>
<feature type="binding site" evidence="6">
    <location>
        <position position="413"/>
    </location>
    <ligand>
        <name>alpha-maltose 1-phosphate</name>
        <dbReference type="ChEBI" id="CHEBI:63576"/>
    </ligand>
</feature>
<dbReference type="HAMAP" id="MF_02124">
    <property type="entry name" value="GlgE"/>
    <property type="match status" value="1"/>
</dbReference>
<feature type="binding site" evidence="6">
    <location>
        <position position="353"/>
    </location>
    <ligand>
        <name>alpha-maltose 1-phosphate</name>
        <dbReference type="ChEBI" id="CHEBI:63576"/>
    </ligand>
</feature>
<keyword evidence="4 6" id="KW-0119">Carbohydrate metabolism</keyword>
<dbReference type="SMART" id="SM00642">
    <property type="entry name" value="Aamy"/>
    <property type="match status" value="1"/>
</dbReference>
<evidence type="ECO:0000256" key="6">
    <source>
        <dbReference type="HAMAP-Rule" id="MF_02124"/>
    </source>
</evidence>
<dbReference type="EC" id="2.4.99.16" evidence="6"/>
<dbReference type="GO" id="GO:0030979">
    <property type="term" value="P:alpha-glucan biosynthetic process"/>
    <property type="evidence" value="ECO:0007669"/>
    <property type="project" value="UniProtKB-UniRule"/>
</dbReference>
<dbReference type="EMBL" id="CP002666">
    <property type="protein sequence ID" value="AEE46885.1"/>
    <property type="molecule type" value="Genomic_DNA"/>
</dbReference>
<dbReference type="PANTHER" id="PTHR47786">
    <property type="entry name" value="ALPHA-1,4-GLUCAN:MALTOSE-1-PHOSPHATE MALTOSYLTRANSFERASE"/>
    <property type="match status" value="1"/>
</dbReference>
<evidence type="ECO:0000256" key="4">
    <source>
        <dbReference type="ARBA" id="ARBA00023277"/>
    </source>
</evidence>
<comment type="subunit">
    <text evidence="1 6">Homodimer.</text>
</comment>
<evidence type="ECO:0000256" key="1">
    <source>
        <dbReference type="ARBA" id="ARBA00011738"/>
    </source>
</evidence>